<dbReference type="GO" id="GO:0042301">
    <property type="term" value="F:phosphate ion binding"/>
    <property type="evidence" value="ECO:0007669"/>
    <property type="project" value="InterPro"/>
</dbReference>
<dbReference type="PANTHER" id="PTHR42996:SF1">
    <property type="entry name" value="PHOSPHATE-BINDING PROTEIN PSTS"/>
    <property type="match status" value="1"/>
</dbReference>
<evidence type="ECO:0000256" key="2">
    <source>
        <dbReference type="ARBA" id="ARBA00022448"/>
    </source>
</evidence>
<gene>
    <name evidence="12" type="primary">pstS</name>
    <name evidence="12" type="ORF">F6B93_05295</name>
</gene>
<keyword evidence="3 7" id="KW-0592">Phosphate transport</keyword>
<dbReference type="GO" id="GO:0043190">
    <property type="term" value="C:ATP-binding cassette (ABC) transporter complex"/>
    <property type="evidence" value="ECO:0007669"/>
    <property type="project" value="InterPro"/>
</dbReference>
<dbReference type="Gene3D" id="3.40.190.10">
    <property type="entry name" value="Periplasmic binding protein-like II"/>
    <property type="match status" value="2"/>
</dbReference>
<comment type="similarity">
    <text evidence="1 7">Belongs to the PstS family.</text>
</comment>
<evidence type="ECO:0000313" key="12">
    <source>
        <dbReference type="EMBL" id="QUR66584.1"/>
    </source>
</evidence>
<dbReference type="Proteomes" id="UP000682202">
    <property type="component" value="Chromosome"/>
</dbReference>
<name>A0A975PWA5_9MYCO</name>
<keyword evidence="13" id="KW-1185">Reference proteome</keyword>
<feature type="binding site" evidence="8">
    <location>
        <begin position="191"/>
        <end position="193"/>
    </location>
    <ligand>
        <name>phosphate</name>
        <dbReference type="ChEBI" id="CHEBI:43474"/>
    </ligand>
</feature>
<feature type="region of interest" description="Disordered" evidence="9">
    <location>
        <begin position="94"/>
        <end position="116"/>
    </location>
</feature>
<dbReference type="InterPro" id="IPR005673">
    <property type="entry name" value="ABC_phos-bd_PstS"/>
</dbReference>
<dbReference type="GO" id="GO:0035435">
    <property type="term" value="P:phosphate ion transmembrane transport"/>
    <property type="evidence" value="ECO:0007669"/>
    <property type="project" value="InterPro"/>
</dbReference>
<dbReference type="AlphaFoldDB" id="A0A975PWA5"/>
<proteinExistence type="inferred from homology"/>
<dbReference type="EMBL" id="CP046600">
    <property type="protein sequence ID" value="QUR66584.1"/>
    <property type="molecule type" value="Genomic_DNA"/>
</dbReference>
<evidence type="ECO:0000256" key="6">
    <source>
        <dbReference type="ARBA" id="ARBA00023288"/>
    </source>
</evidence>
<reference evidence="12" key="1">
    <citation type="submission" date="2019-12" db="EMBL/GenBank/DDBJ databases">
        <title>Mycobacterium spongiae sp. nov.</title>
        <authorList>
            <person name="Stinear T."/>
        </authorList>
    </citation>
    <scope>NUCLEOTIDE SEQUENCE</scope>
    <source>
        <strain evidence="12">FSD4b-SM</strain>
    </source>
</reference>
<feature type="domain" description="PBP" evidence="11">
    <location>
        <begin position="31"/>
        <end position="330"/>
    </location>
</feature>
<evidence type="ECO:0000256" key="7">
    <source>
        <dbReference type="PIRNR" id="PIRNR002756"/>
    </source>
</evidence>
<evidence type="ECO:0000256" key="10">
    <source>
        <dbReference type="SAM" id="SignalP"/>
    </source>
</evidence>
<dbReference type="KEGG" id="mspg:F6B93_05295"/>
<dbReference type="CDD" id="cd13565">
    <property type="entry name" value="PBP2_PstS"/>
    <property type="match status" value="1"/>
</dbReference>
<feature type="signal peptide" evidence="10">
    <location>
        <begin position="1"/>
        <end position="22"/>
    </location>
</feature>
<dbReference type="Pfam" id="PF12849">
    <property type="entry name" value="PBP_like_2"/>
    <property type="match status" value="1"/>
</dbReference>
<evidence type="ECO:0000259" key="11">
    <source>
        <dbReference type="Pfam" id="PF12849"/>
    </source>
</evidence>
<evidence type="ECO:0000256" key="9">
    <source>
        <dbReference type="SAM" id="MobiDB-lite"/>
    </source>
</evidence>
<accession>A0A975PWA5</accession>
<keyword evidence="4 10" id="KW-0732">Signal</keyword>
<keyword evidence="5" id="KW-0564">Palmitate</keyword>
<evidence type="ECO:0000256" key="3">
    <source>
        <dbReference type="ARBA" id="ARBA00022592"/>
    </source>
</evidence>
<evidence type="ECO:0000313" key="13">
    <source>
        <dbReference type="Proteomes" id="UP000682202"/>
    </source>
</evidence>
<organism evidence="12 13">
    <name type="scientific">Mycobacterium spongiae</name>
    <dbReference type="NCBI Taxonomy" id="886343"/>
    <lineage>
        <taxon>Bacteria</taxon>
        <taxon>Bacillati</taxon>
        <taxon>Actinomycetota</taxon>
        <taxon>Actinomycetes</taxon>
        <taxon>Mycobacteriales</taxon>
        <taxon>Mycobacteriaceae</taxon>
        <taxon>Mycobacterium</taxon>
    </lineage>
</organism>
<keyword evidence="6" id="KW-0449">Lipoprotein</keyword>
<feature type="binding site" evidence="8">
    <location>
        <begin position="56"/>
        <end position="58"/>
    </location>
    <ligand>
        <name>phosphate</name>
        <dbReference type="ChEBI" id="CHEBI:43474"/>
    </ligand>
</feature>
<evidence type="ECO:0000256" key="1">
    <source>
        <dbReference type="ARBA" id="ARBA00008725"/>
    </source>
</evidence>
<dbReference type="NCBIfam" id="TIGR00975">
    <property type="entry name" value="3a0107s03"/>
    <property type="match status" value="1"/>
</dbReference>
<feature type="binding site" evidence="8">
    <location>
        <position position="86"/>
    </location>
    <ligand>
        <name>phosphate</name>
        <dbReference type="ChEBI" id="CHEBI:43474"/>
    </ligand>
</feature>
<evidence type="ECO:0000256" key="4">
    <source>
        <dbReference type="ARBA" id="ARBA00022729"/>
    </source>
</evidence>
<dbReference type="RefSeq" id="WP_211698156.1">
    <property type="nucleotide sequence ID" value="NZ_CP046600.1"/>
</dbReference>
<keyword evidence="2 7" id="KW-0813">Transport</keyword>
<dbReference type="InterPro" id="IPR050962">
    <property type="entry name" value="Phosphate-bind_PstS"/>
</dbReference>
<dbReference type="SUPFAM" id="SSF53850">
    <property type="entry name" value="Periplasmic binding protein-like II"/>
    <property type="match status" value="1"/>
</dbReference>
<evidence type="ECO:0000256" key="5">
    <source>
        <dbReference type="ARBA" id="ARBA00023139"/>
    </source>
</evidence>
<feature type="binding site" evidence="8">
    <location>
        <position position="104"/>
    </location>
    <ligand>
        <name>phosphate</name>
        <dbReference type="ChEBI" id="CHEBI:43474"/>
    </ligand>
</feature>
<feature type="chain" id="PRO_5039587740" description="Phosphate-binding protein" evidence="10">
    <location>
        <begin position="23"/>
        <end position="370"/>
    </location>
</feature>
<protein>
    <recommendedName>
        <fullName evidence="7">Phosphate-binding protein</fullName>
    </recommendedName>
</protein>
<dbReference type="PROSITE" id="PS51257">
    <property type="entry name" value="PROKAR_LIPOPROTEIN"/>
    <property type="match status" value="1"/>
</dbReference>
<dbReference type="PIRSF" id="PIRSF002756">
    <property type="entry name" value="PstS"/>
    <property type="match status" value="1"/>
</dbReference>
<dbReference type="PANTHER" id="PTHR42996">
    <property type="entry name" value="PHOSPHATE-BINDING PROTEIN PSTS"/>
    <property type="match status" value="1"/>
</dbReference>
<evidence type="ECO:0000256" key="8">
    <source>
        <dbReference type="PIRSR" id="PIRSR002756-1"/>
    </source>
</evidence>
<dbReference type="InterPro" id="IPR024370">
    <property type="entry name" value="PBP_domain"/>
</dbReference>
<sequence length="370" mass="38987">MKSNRFGAALSVLVAGAVTLSACGRDDNAASQSPTSDTVPVVVSCGGKPSVKASGSTAQENAMTLFARAFEQACPGQSLTYTANSSAEGISEFIDDKTDFGGSDSPLSQDEHAKAEQRCGSPVWNLPMVFGPVAIAFNVPGLTTLNLDAPTAARIFNGTITSWHDPAIHALNPGASLPIEPIRVVYRRDRSGTTENFQRYLDSASNGAWGRGAGKEFNGGVGEGVESNEEAAALVHRTEGAISYVEWSYALEEHLSMASVFTSAGPRPVPISTESVGKTISAAWFIGEGNDLAFDTISFFRPNQPGSYPIVLVSYQIVCSKYRDAQVGTAVKALLQSAVDVSQKDLAHNGYVPVPDAFMPRLLASIDAIS</sequence>